<gene>
    <name evidence="8" type="ordered locus">Sfum_2532</name>
</gene>
<dbReference type="AlphaFoldDB" id="A0LLA8"/>
<accession>A0LLA8</accession>
<keyword evidence="5" id="KW-0949">S-adenosyl-L-methionine</keyword>
<dbReference type="InParanoid" id="A0LLA8"/>
<evidence type="ECO:0000256" key="1">
    <source>
        <dbReference type="ARBA" id="ARBA00006594"/>
    </source>
</evidence>
<reference evidence="8 9" key="1">
    <citation type="submission" date="2006-10" db="EMBL/GenBank/DDBJ databases">
        <title>Complete sequence of Syntrophobacter fumaroxidans MPOB.</title>
        <authorList>
            <consortium name="US DOE Joint Genome Institute"/>
            <person name="Copeland A."/>
            <person name="Lucas S."/>
            <person name="Lapidus A."/>
            <person name="Barry K."/>
            <person name="Detter J.C."/>
            <person name="Glavina del Rio T."/>
            <person name="Hammon N."/>
            <person name="Israni S."/>
            <person name="Pitluck S."/>
            <person name="Goltsman E.G."/>
            <person name="Martinez M."/>
            <person name="Schmutz J."/>
            <person name="Larimer F."/>
            <person name="Land M."/>
            <person name="Hauser L."/>
            <person name="Kyrpides N."/>
            <person name="Kim E."/>
            <person name="Boone D.R."/>
            <person name="Brockman F."/>
            <person name="Culley D."/>
            <person name="Ferry J."/>
            <person name="Gunsalus R."/>
            <person name="McInerney M.J."/>
            <person name="Morrison M."/>
            <person name="Plugge C."/>
            <person name="Rohlin L."/>
            <person name="Scholten J."/>
            <person name="Sieber J."/>
            <person name="Stams A.J.M."/>
            <person name="Worm P."/>
            <person name="Henstra A.M."/>
            <person name="Richardson P."/>
        </authorList>
    </citation>
    <scope>NUCLEOTIDE SEQUENCE [LARGE SCALE GENOMIC DNA]</scope>
    <source>
        <strain evidence="9">DSM 10017 / MPOB</strain>
    </source>
</reference>
<dbReference type="HOGENOM" id="CLU_025185_0_0_7"/>
<feature type="domain" description="Type II methyltransferase M.TaqI-like" evidence="7">
    <location>
        <begin position="134"/>
        <end position="220"/>
    </location>
</feature>
<dbReference type="Proteomes" id="UP000001784">
    <property type="component" value="Chromosome"/>
</dbReference>
<evidence type="ECO:0000313" key="8">
    <source>
        <dbReference type="EMBL" id="ABK18210.1"/>
    </source>
</evidence>
<evidence type="ECO:0000256" key="4">
    <source>
        <dbReference type="ARBA" id="ARBA00022679"/>
    </source>
</evidence>
<dbReference type="CDD" id="cd02440">
    <property type="entry name" value="AdoMet_MTases"/>
    <property type="match status" value="1"/>
</dbReference>
<dbReference type="InterPro" id="IPR029063">
    <property type="entry name" value="SAM-dependent_MTases_sf"/>
</dbReference>
<evidence type="ECO:0000259" key="7">
    <source>
        <dbReference type="Pfam" id="PF07669"/>
    </source>
</evidence>
<keyword evidence="9" id="KW-1185">Reference proteome</keyword>
<dbReference type="Gene3D" id="3.40.50.150">
    <property type="entry name" value="Vaccinia Virus protein VP39"/>
    <property type="match status" value="1"/>
</dbReference>
<sequence length="497" mass="55768">MLKLLEHADSVRKEVGRHISQEHKSDLGQFMTPATVARFMASLFSSSTLSTGRVLDAGAGVGSLSGAFLDRVVRGGFAFRRVEVTAFEIDARLRNHLSRTLANYHGEFTLDASVVAGDFIEEAVQMILNGGPCFTHAILNPPYKKINSASRHRSLLRQVGIETVNLYSAFVALAVRLMQPGGQIVAIIPRSFCNGPYYRPFRELILARTAIKHIHLFDARDRAFKDDDVLQENIIILLERDARQGIVTVTTSTDDRFFDIRSHDYPFGRIVFQDDPEHFIHIPTSPEQNQIECSPLISCSLADTGLEVSTGPVVDFRLRAHLRKMPEKGTVPLLYPCHFSGYVVDWPKSGAKKPNAILRNPETERWLYPNGCYVVVKRFSSKEEKRRIVASVVYPDAFDSPVLGLENHLNVFHRGRQGLPEDLARGLSVFLNSTQIDEQFRRFSGHTQVNATDLRLLKYPSREVLTRLGLWAKAQGLLTQDGIDKKIESLACGKKTI</sequence>
<dbReference type="REBASE" id="13881">
    <property type="entry name" value="M.SfuMORF2532P"/>
</dbReference>
<dbReference type="EMBL" id="CP000478">
    <property type="protein sequence ID" value="ABK18210.1"/>
    <property type="molecule type" value="Genomic_DNA"/>
</dbReference>
<keyword evidence="3" id="KW-0489">Methyltransferase</keyword>
<dbReference type="STRING" id="335543.Sfum_2532"/>
<organism evidence="8 9">
    <name type="scientific">Syntrophobacter fumaroxidans (strain DSM 10017 / MPOB)</name>
    <dbReference type="NCBI Taxonomy" id="335543"/>
    <lineage>
        <taxon>Bacteria</taxon>
        <taxon>Pseudomonadati</taxon>
        <taxon>Thermodesulfobacteriota</taxon>
        <taxon>Syntrophobacteria</taxon>
        <taxon>Syntrophobacterales</taxon>
        <taxon>Syntrophobacteraceae</taxon>
        <taxon>Syntrophobacter</taxon>
    </lineage>
</organism>
<dbReference type="OrthoDB" id="9761012at2"/>
<evidence type="ECO:0000313" key="9">
    <source>
        <dbReference type="Proteomes" id="UP000001784"/>
    </source>
</evidence>
<dbReference type="SUPFAM" id="SSF53335">
    <property type="entry name" value="S-adenosyl-L-methionine-dependent methyltransferases"/>
    <property type="match status" value="1"/>
</dbReference>
<proteinExistence type="inferred from homology"/>
<dbReference type="GO" id="GO:0006304">
    <property type="term" value="P:DNA modification"/>
    <property type="evidence" value="ECO:0007669"/>
    <property type="project" value="InterPro"/>
</dbReference>
<dbReference type="EC" id="2.1.1.72" evidence="2"/>
<dbReference type="PANTHER" id="PTHR33841:SF5">
    <property type="entry name" value="DNA METHYLASE (MODIFICATION METHYLASE) (METHYLTRANSFERASE)-RELATED"/>
    <property type="match status" value="1"/>
</dbReference>
<protein>
    <recommendedName>
        <fullName evidence="2">site-specific DNA-methyltransferase (adenine-specific)</fullName>
        <ecNumber evidence="2">2.1.1.72</ecNumber>
    </recommendedName>
</protein>
<dbReference type="RefSeq" id="WP_011699378.1">
    <property type="nucleotide sequence ID" value="NC_008554.1"/>
</dbReference>
<dbReference type="eggNOG" id="COG0827">
    <property type="taxonomic scope" value="Bacteria"/>
</dbReference>
<comment type="similarity">
    <text evidence="1">Belongs to the N(4)/N(6)-methyltransferase family.</text>
</comment>
<keyword evidence="4" id="KW-0808">Transferase</keyword>
<evidence type="ECO:0000256" key="2">
    <source>
        <dbReference type="ARBA" id="ARBA00011900"/>
    </source>
</evidence>
<evidence type="ECO:0000256" key="3">
    <source>
        <dbReference type="ARBA" id="ARBA00022603"/>
    </source>
</evidence>
<dbReference type="PANTHER" id="PTHR33841">
    <property type="entry name" value="DNA METHYLTRANSFERASE YEEA-RELATED"/>
    <property type="match status" value="1"/>
</dbReference>
<evidence type="ECO:0000256" key="6">
    <source>
        <dbReference type="ARBA" id="ARBA00047942"/>
    </source>
</evidence>
<dbReference type="KEGG" id="sfu:Sfum_2532"/>
<evidence type="ECO:0000256" key="5">
    <source>
        <dbReference type="ARBA" id="ARBA00022691"/>
    </source>
</evidence>
<comment type="catalytic activity">
    <reaction evidence="6">
        <text>a 2'-deoxyadenosine in DNA + S-adenosyl-L-methionine = an N(6)-methyl-2'-deoxyadenosine in DNA + S-adenosyl-L-homocysteine + H(+)</text>
        <dbReference type="Rhea" id="RHEA:15197"/>
        <dbReference type="Rhea" id="RHEA-COMP:12418"/>
        <dbReference type="Rhea" id="RHEA-COMP:12419"/>
        <dbReference type="ChEBI" id="CHEBI:15378"/>
        <dbReference type="ChEBI" id="CHEBI:57856"/>
        <dbReference type="ChEBI" id="CHEBI:59789"/>
        <dbReference type="ChEBI" id="CHEBI:90615"/>
        <dbReference type="ChEBI" id="CHEBI:90616"/>
        <dbReference type="EC" id="2.1.1.72"/>
    </reaction>
</comment>
<name>A0LLA8_SYNFM</name>
<dbReference type="Pfam" id="PF07669">
    <property type="entry name" value="Eco57I"/>
    <property type="match status" value="1"/>
</dbReference>
<dbReference type="InterPro" id="IPR050953">
    <property type="entry name" value="N4_N6_ade-DNA_methylase"/>
</dbReference>
<dbReference type="InterPro" id="IPR011639">
    <property type="entry name" value="MethylTrfase_TaqI-like_dom"/>
</dbReference>
<dbReference type="GO" id="GO:0032259">
    <property type="term" value="P:methylation"/>
    <property type="evidence" value="ECO:0007669"/>
    <property type="project" value="UniProtKB-KW"/>
</dbReference>
<dbReference type="PRINTS" id="PR00507">
    <property type="entry name" value="N12N6MTFRASE"/>
</dbReference>
<dbReference type="GO" id="GO:0009007">
    <property type="term" value="F:site-specific DNA-methyltransferase (adenine-specific) activity"/>
    <property type="evidence" value="ECO:0007669"/>
    <property type="project" value="UniProtKB-EC"/>
</dbReference>